<evidence type="ECO:0000256" key="4">
    <source>
        <dbReference type="ARBA" id="ARBA00022741"/>
    </source>
</evidence>
<dbReference type="GO" id="GO:0019563">
    <property type="term" value="P:glycerol catabolic process"/>
    <property type="evidence" value="ECO:0007669"/>
    <property type="project" value="UniProtKB-UniRule"/>
</dbReference>
<comment type="caution">
    <text evidence="13">The sequence shown here is derived from an EMBL/GenBank/DDBJ whole genome shotgun (WGS) entry which is preliminary data.</text>
</comment>
<feature type="binding site" evidence="9">
    <location>
        <position position="83"/>
    </location>
    <ligand>
        <name>glycerol</name>
        <dbReference type="ChEBI" id="CHEBI:17754"/>
    </ligand>
</feature>
<dbReference type="InterPro" id="IPR000577">
    <property type="entry name" value="Carb_kinase_FGGY"/>
</dbReference>
<dbReference type="PANTHER" id="PTHR10196:SF69">
    <property type="entry name" value="GLYCEROL KINASE"/>
    <property type="match status" value="1"/>
</dbReference>
<protein>
    <recommendedName>
        <fullName evidence="9">Glycerol kinase</fullName>
        <ecNumber evidence="9">2.7.1.30</ecNumber>
    </recommendedName>
    <alternativeName>
        <fullName evidence="9">ATP:glycerol 3-phosphotransferase</fullName>
    </alternativeName>
    <alternativeName>
        <fullName evidence="9">Glycerokinase</fullName>
        <shortName evidence="9">GK</shortName>
    </alternativeName>
</protein>
<name>A0A2S9GV94_9BURK</name>
<dbReference type="NCBIfam" id="TIGR01311">
    <property type="entry name" value="glycerol_kin"/>
    <property type="match status" value="1"/>
</dbReference>
<dbReference type="EMBL" id="PUGF01000020">
    <property type="protein sequence ID" value="PRC91652.1"/>
    <property type="molecule type" value="Genomic_DNA"/>
</dbReference>
<evidence type="ECO:0000313" key="14">
    <source>
        <dbReference type="Proteomes" id="UP000237839"/>
    </source>
</evidence>
<evidence type="ECO:0000256" key="2">
    <source>
        <dbReference type="ARBA" id="ARBA00009156"/>
    </source>
</evidence>
<dbReference type="GO" id="GO:0004370">
    <property type="term" value="F:glycerol kinase activity"/>
    <property type="evidence" value="ECO:0007669"/>
    <property type="project" value="UniProtKB-UniRule"/>
</dbReference>
<dbReference type="GO" id="GO:0006072">
    <property type="term" value="P:glycerol-3-phosphate metabolic process"/>
    <property type="evidence" value="ECO:0007669"/>
    <property type="project" value="InterPro"/>
</dbReference>
<comment type="similarity">
    <text evidence="2 9 10">Belongs to the FGGY kinase family.</text>
</comment>
<dbReference type="UniPathway" id="UPA00618">
    <property type="reaction ID" value="UER00672"/>
</dbReference>
<feature type="binding site" evidence="9">
    <location>
        <position position="84"/>
    </location>
    <ligand>
        <name>sn-glycerol 3-phosphate</name>
        <dbReference type="ChEBI" id="CHEBI:57597"/>
    </ligand>
</feature>
<feature type="binding site" evidence="9">
    <location>
        <position position="309"/>
    </location>
    <ligand>
        <name>ATP</name>
        <dbReference type="ChEBI" id="CHEBI:30616"/>
    </ligand>
</feature>
<dbReference type="Gene3D" id="3.30.420.40">
    <property type="match status" value="2"/>
</dbReference>
<dbReference type="RefSeq" id="WP_105533339.1">
    <property type="nucleotide sequence ID" value="NZ_PUGF01000020.1"/>
</dbReference>
<feature type="binding site" evidence="9">
    <location>
        <position position="244"/>
    </location>
    <ligand>
        <name>glycerol</name>
        <dbReference type="ChEBI" id="CHEBI:17754"/>
    </ligand>
</feature>
<evidence type="ECO:0000256" key="1">
    <source>
        <dbReference type="ARBA" id="ARBA00005190"/>
    </source>
</evidence>
<feature type="binding site" evidence="9">
    <location>
        <position position="309"/>
    </location>
    <ligand>
        <name>ADP</name>
        <dbReference type="ChEBI" id="CHEBI:456216"/>
    </ligand>
</feature>
<dbReference type="SUPFAM" id="SSF53067">
    <property type="entry name" value="Actin-like ATPase domain"/>
    <property type="match status" value="2"/>
</dbReference>
<feature type="binding site" evidence="9">
    <location>
        <position position="17"/>
    </location>
    <ligand>
        <name>ADP</name>
        <dbReference type="ChEBI" id="CHEBI:456216"/>
    </ligand>
</feature>
<dbReference type="Pfam" id="PF00370">
    <property type="entry name" value="FGGY_N"/>
    <property type="match status" value="1"/>
</dbReference>
<evidence type="ECO:0000256" key="6">
    <source>
        <dbReference type="ARBA" id="ARBA00022798"/>
    </source>
</evidence>
<feature type="binding site" evidence="9">
    <location>
        <position position="13"/>
    </location>
    <ligand>
        <name>sn-glycerol 3-phosphate</name>
        <dbReference type="ChEBI" id="CHEBI:57597"/>
    </ligand>
</feature>
<dbReference type="FunFam" id="3.30.420.40:FF:000007">
    <property type="entry name" value="Glycerol kinase"/>
    <property type="match status" value="1"/>
</dbReference>
<sequence>MENKFILALDQGTTSSRAALFDHAGNIISVAQKEFQQIYPHPGWVEHDPQEIWSTQAGVAAEAVTKMGLNGSSIAAIGITNQRETTIVWERATGRPIYNAIVWQDRRTAAYCDELKSRGLEKIVRAKTGLPIDSYFSATKINWILNNVAGARERAERGELAFGTVDTWLIWNFTQHELHVTDVTNASRTMLFNIHTLDWDEELLAAMDIPRNMLPQVRSSSEIVGHTKSTVFATPIPIAGIAGDQHAALFGQMCTRAGMAKNTYGTGCFLVMNTGNKPVESKNNLITTIAWKIGDQVTYALEGSIFIGGAVVQWLRDGIGMIKSASEIEQLARTVPDSDGVFMVPAFAGLGAPHWNPHARGSIFGVTRGTTSAHLARAALEAIALQSYDVLKAMEADLGEKIAELRVDGGAVTNDLLMQFQADLLGVDVVRPKIIETTALGAAYLAGLAVNYWASIDEIQGQWKQDQRFSPSMDAAQVSNYKKGWQRAVTASIAWADSND</sequence>
<comment type="function">
    <text evidence="9">Key enzyme in the regulation of glycerol uptake and metabolism. Catalyzes the phosphorylation of glycerol to yield sn-glycerol 3-phosphate.</text>
</comment>
<dbReference type="EC" id="2.7.1.30" evidence="9"/>
<dbReference type="NCBIfam" id="NF000756">
    <property type="entry name" value="PRK00047.1"/>
    <property type="match status" value="1"/>
</dbReference>
<feature type="binding site" evidence="9">
    <location>
        <position position="266"/>
    </location>
    <ligand>
        <name>ADP</name>
        <dbReference type="ChEBI" id="CHEBI:456216"/>
    </ligand>
</feature>
<feature type="binding site" evidence="9">
    <location>
        <position position="410"/>
    </location>
    <ligand>
        <name>ADP</name>
        <dbReference type="ChEBI" id="CHEBI:456216"/>
    </ligand>
</feature>
<evidence type="ECO:0000256" key="8">
    <source>
        <dbReference type="ARBA" id="ARBA00052101"/>
    </source>
</evidence>
<feature type="binding site" evidence="9">
    <location>
        <position position="135"/>
    </location>
    <ligand>
        <name>glycerol</name>
        <dbReference type="ChEBI" id="CHEBI:17754"/>
    </ligand>
</feature>
<accession>A0A2S9GV94</accession>
<dbReference type="FunFam" id="3.30.420.40:FF:000008">
    <property type="entry name" value="Glycerol kinase"/>
    <property type="match status" value="1"/>
</dbReference>
<dbReference type="Proteomes" id="UP000237839">
    <property type="component" value="Unassembled WGS sequence"/>
</dbReference>
<evidence type="ECO:0000256" key="9">
    <source>
        <dbReference type="HAMAP-Rule" id="MF_00186"/>
    </source>
</evidence>
<dbReference type="InterPro" id="IPR018485">
    <property type="entry name" value="FGGY_C"/>
</dbReference>
<comment type="pathway">
    <text evidence="1 9">Polyol metabolism; glycerol degradation via glycerol kinase pathway; sn-glycerol 3-phosphate from glycerol: step 1/1.</text>
</comment>
<evidence type="ECO:0000259" key="11">
    <source>
        <dbReference type="Pfam" id="PF00370"/>
    </source>
</evidence>
<feature type="binding site" evidence="9">
    <location>
        <position position="13"/>
    </location>
    <ligand>
        <name>ADP</name>
        <dbReference type="ChEBI" id="CHEBI:456216"/>
    </ligand>
</feature>
<feature type="binding site" evidence="9">
    <location>
        <position position="245"/>
    </location>
    <ligand>
        <name>glycerol</name>
        <dbReference type="ChEBI" id="CHEBI:17754"/>
    </ligand>
</feature>
<evidence type="ECO:0000256" key="5">
    <source>
        <dbReference type="ARBA" id="ARBA00022777"/>
    </source>
</evidence>
<evidence type="ECO:0000313" key="13">
    <source>
        <dbReference type="EMBL" id="PRC91652.1"/>
    </source>
</evidence>
<dbReference type="HAMAP" id="MF_00186">
    <property type="entry name" value="Glycerol_kin"/>
    <property type="match status" value="1"/>
</dbReference>
<dbReference type="CDD" id="cd07786">
    <property type="entry name" value="FGGY_EcGK_like"/>
    <property type="match status" value="1"/>
</dbReference>
<comment type="activity regulation">
    <text evidence="9">Inhibited by fructose 1,6-bisphosphate (FBP).</text>
</comment>
<feature type="domain" description="Carbohydrate kinase FGGY C-terminal" evidence="12">
    <location>
        <begin position="261"/>
        <end position="449"/>
    </location>
</feature>
<dbReference type="PIRSF" id="PIRSF000538">
    <property type="entry name" value="GlpK"/>
    <property type="match status" value="1"/>
</dbReference>
<dbReference type="OrthoDB" id="9805576at2"/>
<dbReference type="InterPro" id="IPR018484">
    <property type="entry name" value="FGGY_N"/>
</dbReference>
<keyword evidence="4 9" id="KW-0547">Nucleotide-binding</keyword>
<dbReference type="PROSITE" id="PS00933">
    <property type="entry name" value="FGGY_KINASES_1"/>
    <property type="match status" value="1"/>
</dbReference>
<evidence type="ECO:0000256" key="3">
    <source>
        <dbReference type="ARBA" id="ARBA00022679"/>
    </source>
</evidence>
<dbReference type="InterPro" id="IPR005999">
    <property type="entry name" value="Glycerol_kin"/>
</dbReference>
<feature type="binding site" evidence="9">
    <location>
        <position position="84"/>
    </location>
    <ligand>
        <name>glycerol</name>
        <dbReference type="ChEBI" id="CHEBI:17754"/>
    </ligand>
</feature>
<organism evidence="13 14">
    <name type="scientific">Solimicrobium silvestre</name>
    <dbReference type="NCBI Taxonomy" id="2099400"/>
    <lineage>
        <taxon>Bacteria</taxon>
        <taxon>Pseudomonadati</taxon>
        <taxon>Pseudomonadota</taxon>
        <taxon>Betaproteobacteria</taxon>
        <taxon>Burkholderiales</taxon>
        <taxon>Oxalobacteraceae</taxon>
        <taxon>Solimicrobium</taxon>
    </lineage>
</organism>
<keyword evidence="6 9" id="KW-0319">Glycerol metabolism</keyword>
<dbReference type="PANTHER" id="PTHR10196">
    <property type="entry name" value="SUGAR KINASE"/>
    <property type="match status" value="1"/>
</dbReference>
<dbReference type="InterPro" id="IPR043129">
    <property type="entry name" value="ATPase_NBD"/>
</dbReference>
<feature type="binding site" evidence="9">
    <location>
        <position position="14"/>
    </location>
    <ligand>
        <name>ATP</name>
        <dbReference type="ChEBI" id="CHEBI:30616"/>
    </ligand>
</feature>
<proteinExistence type="inferred from homology"/>
<dbReference type="GO" id="GO:0005524">
    <property type="term" value="F:ATP binding"/>
    <property type="evidence" value="ECO:0007669"/>
    <property type="project" value="UniProtKB-UniRule"/>
</dbReference>
<feature type="binding site" evidence="9">
    <location>
        <position position="83"/>
    </location>
    <ligand>
        <name>sn-glycerol 3-phosphate</name>
        <dbReference type="ChEBI" id="CHEBI:57597"/>
    </ligand>
</feature>
<keyword evidence="5 9" id="KW-0418">Kinase</keyword>
<gene>
    <name evidence="9" type="primary">glpK</name>
    <name evidence="13" type="ORF">S2091_3590</name>
</gene>
<feature type="binding site" evidence="9">
    <location>
        <position position="15"/>
    </location>
    <ligand>
        <name>ATP</name>
        <dbReference type="ChEBI" id="CHEBI:30616"/>
    </ligand>
</feature>
<feature type="binding site" evidence="9">
    <location>
        <position position="414"/>
    </location>
    <ligand>
        <name>ADP</name>
        <dbReference type="ChEBI" id="CHEBI:456216"/>
    </ligand>
</feature>
<keyword evidence="7 9" id="KW-0067">ATP-binding</keyword>
<comment type="catalytic activity">
    <reaction evidence="8 9">
        <text>glycerol + ATP = sn-glycerol 3-phosphate + ADP + H(+)</text>
        <dbReference type="Rhea" id="RHEA:21644"/>
        <dbReference type="ChEBI" id="CHEBI:15378"/>
        <dbReference type="ChEBI" id="CHEBI:17754"/>
        <dbReference type="ChEBI" id="CHEBI:30616"/>
        <dbReference type="ChEBI" id="CHEBI:57597"/>
        <dbReference type="ChEBI" id="CHEBI:456216"/>
        <dbReference type="EC" id="2.7.1.30"/>
    </reaction>
</comment>
<evidence type="ECO:0000259" key="12">
    <source>
        <dbReference type="Pfam" id="PF02782"/>
    </source>
</evidence>
<feature type="binding site" evidence="9">
    <location>
        <position position="266"/>
    </location>
    <ligand>
        <name>ATP</name>
        <dbReference type="ChEBI" id="CHEBI:30616"/>
    </ligand>
</feature>
<dbReference type="AlphaFoldDB" id="A0A2S9GV94"/>
<evidence type="ECO:0000256" key="7">
    <source>
        <dbReference type="ARBA" id="ARBA00022840"/>
    </source>
</evidence>
<feature type="binding site" evidence="9">
    <location>
        <position position="244"/>
    </location>
    <ligand>
        <name>sn-glycerol 3-phosphate</name>
        <dbReference type="ChEBI" id="CHEBI:57597"/>
    </ligand>
</feature>
<reference evidence="13 14" key="1">
    <citation type="submission" date="2018-02" db="EMBL/GenBank/DDBJ databases">
        <title>Solimicrobium silvestre gen. nov., sp. nov., isolated from alpine forest soil.</title>
        <authorList>
            <person name="Margesin R."/>
            <person name="Albuquerque L."/>
            <person name="Zhang D.-C."/>
            <person name="Froufe H.J.C."/>
            <person name="Severino R."/>
            <person name="Roxo I."/>
            <person name="Egas C."/>
            <person name="Da Costa M.S."/>
        </authorList>
    </citation>
    <scope>NUCLEOTIDE SEQUENCE [LARGE SCALE GENOMIC DNA]</scope>
    <source>
        <strain evidence="13 14">S20-91</strain>
    </source>
</reference>
<keyword evidence="3 9" id="KW-0808">Transferase</keyword>
<feature type="binding site" evidence="9">
    <location>
        <position position="135"/>
    </location>
    <ligand>
        <name>sn-glycerol 3-phosphate</name>
        <dbReference type="ChEBI" id="CHEBI:57597"/>
    </ligand>
</feature>
<dbReference type="InterPro" id="IPR018483">
    <property type="entry name" value="Carb_kinase_FGGY_CS"/>
</dbReference>
<feature type="binding site" evidence="9">
    <location>
        <position position="313"/>
    </location>
    <ligand>
        <name>ATP</name>
        <dbReference type="ChEBI" id="CHEBI:30616"/>
    </ligand>
</feature>
<evidence type="ECO:0000256" key="10">
    <source>
        <dbReference type="RuleBase" id="RU003733"/>
    </source>
</evidence>
<dbReference type="PROSITE" id="PS00445">
    <property type="entry name" value="FGGY_KINASES_2"/>
    <property type="match status" value="1"/>
</dbReference>
<keyword evidence="14" id="KW-1185">Reference proteome</keyword>
<feature type="domain" description="Carbohydrate kinase FGGY N-terminal" evidence="11">
    <location>
        <begin position="6"/>
        <end position="251"/>
    </location>
</feature>
<dbReference type="GO" id="GO:0005829">
    <property type="term" value="C:cytosol"/>
    <property type="evidence" value="ECO:0007669"/>
    <property type="project" value="TreeGrafter"/>
</dbReference>
<feature type="binding site" evidence="9">
    <location>
        <position position="410"/>
    </location>
    <ligand>
        <name>ATP</name>
        <dbReference type="ChEBI" id="CHEBI:30616"/>
    </ligand>
</feature>
<dbReference type="Pfam" id="PF02782">
    <property type="entry name" value="FGGY_C"/>
    <property type="match status" value="1"/>
</dbReference>
<feature type="binding site" evidence="9">
    <location>
        <position position="13"/>
    </location>
    <ligand>
        <name>ATP</name>
        <dbReference type="ChEBI" id="CHEBI:30616"/>
    </ligand>
</feature>